<evidence type="ECO:0000256" key="1">
    <source>
        <dbReference type="SAM" id="MobiDB-lite"/>
    </source>
</evidence>
<dbReference type="KEGG" id="chya:V22_17850"/>
<dbReference type="PROSITE" id="PS51257">
    <property type="entry name" value="PROKAR_LIPOPROTEIN"/>
    <property type="match status" value="1"/>
</dbReference>
<dbReference type="AlphaFoldDB" id="A0A517T854"/>
<evidence type="ECO:0000313" key="3">
    <source>
        <dbReference type="EMBL" id="QDT64550.1"/>
    </source>
</evidence>
<proteinExistence type="predicted"/>
<keyword evidence="4" id="KW-1185">Reference proteome</keyword>
<protein>
    <recommendedName>
        <fullName evidence="5">Membrane or secreted protein</fullName>
    </recommendedName>
</protein>
<reference evidence="3 4" key="1">
    <citation type="submission" date="2019-02" db="EMBL/GenBank/DDBJ databases">
        <title>Deep-cultivation of Planctomycetes and their phenomic and genomic characterization uncovers novel biology.</title>
        <authorList>
            <person name="Wiegand S."/>
            <person name="Jogler M."/>
            <person name="Boedeker C."/>
            <person name="Pinto D."/>
            <person name="Vollmers J."/>
            <person name="Rivas-Marin E."/>
            <person name="Kohn T."/>
            <person name="Peeters S.H."/>
            <person name="Heuer A."/>
            <person name="Rast P."/>
            <person name="Oberbeckmann S."/>
            <person name="Bunk B."/>
            <person name="Jeske O."/>
            <person name="Meyerdierks A."/>
            <person name="Storesund J.E."/>
            <person name="Kallscheuer N."/>
            <person name="Luecker S."/>
            <person name="Lage O.M."/>
            <person name="Pohl T."/>
            <person name="Merkel B.J."/>
            <person name="Hornburger P."/>
            <person name="Mueller R.-W."/>
            <person name="Bruemmer F."/>
            <person name="Labrenz M."/>
            <person name="Spormann A.M."/>
            <person name="Op den Camp H."/>
            <person name="Overmann J."/>
            <person name="Amann R."/>
            <person name="Jetten M.S.M."/>
            <person name="Mascher T."/>
            <person name="Medema M.H."/>
            <person name="Devos D.P."/>
            <person name="Kaster A.-K."/>
            <person name="Ovreas L."/>
            <person name="Rohde M."/>
            <person name="Galperin M.Y."/>
            <person name="Jogler C."/>
        </authorList>
    </citation>
    <scope>NUCLEOTIDE SEQUENCE [LARGE SCALE GENOMIC DNA]</scope>
    <source>
        <strain evidence="3 4">V22</strain>
    </source>
</reference>
<feature type="region of interest" description="Disordered" evidence="1">
    <location>
        <begin position="74"/>
        <end position="105"/>
    </location>
</feature>
<feature type="chain" id="PRO_5021822550" description="Membrane or secreted protein" evidence="2">
    <location>
        <begin position="21"/>
        <end position="105"/>
    </location>
</feature>
<evidence type="ECO:0000313" key="4">
    <source>
        <dbReference type="Proteomes" id="UP000319976"/>
    </source>
</evidence>
<feature type="compositionally biased region" description="Polar residues" evidence="1">
    <location>
        <begin position="74"/>
        <end position="89"/>
    </location>
</feature>
<gene>
    <name evidence="3" type="ORF">V22_17850</name>
</gene>
<evidence type="ECO:0000256" key="2">
    <source>
        <dbReference type="SAM" id="SignalP"/>
    </source>
</evidence>
<name>A0A517T854_9PLAN</name>
<dbReference type="EMBL" id="CP036316">
    <property type="protein sequence ID" value="QDT64550.1"/>
    <property type="molecule type" value="Genomic_DNA"/>
</dbReference>
<keyword evidence="2" id="KW-0732">Signal</keyword>
<dbReference type="OrthoDB" id="213248at2"/>
<dbReference type="Proteomes" id="UP000319976">
    <property type="component" value="Chromosome"/>
</dbReference>
<feature type="signal peptide" evidence="2">
    <location>
        <begin position="1"/>
        <end position="20"/>
    </location>
</feature>
<dbReference type="RefSeq" id="WP_145261810.1">
    <property type="nucleotide sequence ID" value="NZ_CP036316.1"/>
</dbReference>
<organism evidence="3 4">
    <name type="scientific">Calycomorphotria hydatis</name>
    <dbReference type="NCBI Taxonomy" id="2528027"/>
    <lineage>
        <taxon>Bacteria</taxon>
        <taxon>Pseudomonadati</taxon>
        <taxon>Planctomycetota</taxon>
        <taxon>Planctomycetia</taxon>
        <taxon>Planctomycetales</taxon>
        <taxon>Planctomycetaceae</taxon>
        <taxon>Calycomorphotria</taxon>
    </lineage>
</organism>
<accession>A0A517T854</accession>
<evidence type="ECO:0008006" key="5">
    <source>
        <dbReference type="Google" id="ProtNLM"/>
    </source>
</evidence>
<sequence length="105" mass="11581" precursor="true">MNAKWSILPAIMLSAATVCGCLNPMTTRLPTLGLPPEPVERTSLERFDPFADPDLGPDTESRPRAFQQNLDNQRRQFGTNVLGPSSTITAPRLPSAEYQYPNSVH</sequence>